<comment type="caution">
    <text evidence="8">The sequence shown here is derived from an EMBL/GenBank/DDBJ whole genome shotgun (WGS) entry which is preliminary data.</text>
</comment>
<evidence type="ECO:0000256" key="1">
    <source>
        <dbReference type="ARBA" id="ARBA00004651"/>
    </source>
</evidence>
<accession>A0A418VLM2</accession>
<dbReference type="GO" id="GO:0005886">
    <property type="term" value="C:plasma membrane"/>
    <property type="evidence" value="ECO:0007669"/>
    <property type="project" value="UniProtKB-SubCell"/>
</dbReference>
<comment type="subcellular location">
    <subcellularLocation>
        <location evidence="1">Cell membrane</location>
        <topology evidence="1">Multi-pass membrane protein</topology>
    </subcellularLocation>
</comment>
<dbReference type="PIRSF" id="PIRSF019239">
    <property type="entry name" value="MrpE"/>
    <property type="match status" value="1"/>
</dbReference>
<dbReference type="NCBIfam" id="NF006518">
    <property type="entry name" value="PRK08965.1-2"/>
    <property type="match status" value="1"/>
</dbReference>
<reference evidence="8 9" key="1">
    <citation type="submission" date="2018-09" db="EMBL/GenBank/DDBJ databases">
        <title>Draft genome sequence of Rhodopseudomonas palustris 2.1.18.</title>
        <authorList>
            <person name="Robertson S.L."/>
            <person name="Meyer T.E."/>
            <person name="Kyndt J.A."/>
        </authorList>
    </citation>
    <scope>NUCLEOTIDE SEQUENCE [LARGE SCALE GENOMIC DNA]</scope>
    <source>
        <strain evidence="8 9">2.1.18</strain>
    </source>
</reference>
<dbReference type="OrthoDB" id="9807187at2"/>
<dbReference type="GO" id="GO:0008324">
    <property type="term" value="F:monoatomic cation transmembrane transporter activity"/>
    <property type="evidence" value="ECO:0007669"/>
    <property type="project" value="InterPro"/>
</dbReference>
<evidence type="ECO:0000256" key="7">
    <source>
        <dbReference type="SAM" id="Phobius"/>
    </source>
</evidence>
<keyword evidence="5 7" id="KW-1133">Transmembrane helix</keyword>
<evidence type="ECO:0000256" key="6">
    <source>
        <dbReference type="ARBA" id="ARBA00023136"/>
    </source>
</evidence>
<dbReference type="RefSeq" id="WP_119855277.1">
    <property type="nucleotide sequence ID" value="NZ_QYYD01000003.1"/>
</dbReference>
<evidence type="ECO:0000313" key="8">
    <source>
        <dbReference type="EMBL" id="RJF77024.1"/>
    </source>
</evidence>
<proteinExistence type="inferred from homology"/>
<comment type="similarity">
    <text evidence="2">Belongs to the CPA3 antiporters (TC 2.A.63) subunit E family.</text>
</comment>
<gene>
    <name evidence="8" type="ORF">D4Q52_04120</name>
</gene>
<dbReference type="AlphaFoldDB" id="A0A418VLM2"/>
<organism evidence="8 9">
    <name type="scientific">Rhodopseudomonas palustris</name>
    <dbReference type="NCBI Taxonomy" id="1076"/>
    <lineage>
        <taxon>Bacteria</taxon>
        <taxon>Pseudomonadati</taxon>
        <taxon>Pseudomonadota</taxon>
        <taxon>Alphaproteobacteria</taxon>
        <taxon>Hyphomicrobiales</taxon>
        <taxon>Nitrobacteraceae</taxon>
        <taxon>Rhodopseudomonas</taxon>
    </lineage>
</organism>
<dbReference type="Proteomes" id="UP000285523">
    <property type="component" value="Unassembled WGS sequence"/>
</dbReference>
<protein>
    <submittedName>
        <fullName evidence="8">Na+/H+ antiporter subunit E</fullName>
    </submittedName>
</protein>
<sequence>MTRVLPHPILTLLIAAVWVALINSISLGTVLLGLVLGVAIPLLTSPYWPTRPRMRRPIKIIEYIAVVGWDIVVSNIQVAIWVLFWPTSRLQTRYVVVPLDLTSAEAIALLAGTITMTPGTVSADLAADGTAILVHCLHTTDPDDTVAQIKTRYESRLKEIFG</sequence>
<evidence type="ECO:0000256" key="3">
    <source>
        <dbReference type="ARBA" id="ARBA00022475"/>
    </source>
</evidence>
<dbReference type="EMBL" id="QYYD01000003">
    <property type="protein sequence ID" value="RJF77024.1"/>
    <property type="molecule type" value="Genomic_DNA"/>
</dbReference>
<dbReference type="Pfam" id="PF01899">
    <property type="entry name" value="MNHE"/>
    <property type="match status" value="1"/>
</dbReference>
<evidence type="ECO:0000256" key="5">
    <source>
        <dbReference type="ARBA" id="ARBA00022989"/>
    </source>
</evidence>
<evidence type="ECO:0000256" key="2">
    <source>
        <dbReference type="ARBA" id="ARBA00006228"/>
    </source>
</evidence>
<feature type="transmembrane region" description="Helical" evidence="7">
    <location>
        <begin position="60"/>
        <end position="84"/>
    </location>
</feature>
<keyword evidence="6 7" id="KW-0472">Membrane</keyword>
<evidence type="ECO:0000256" key="4">
    <source>
        <dbReference type="ARBA" id="ARBA00022692"/>
    </source>
</evidence>
<dbReference type="PANTHER" id="PTHR34584:SF1">
    <property type="entry name" value="NA(+)_H(+) ANTIPORTER SUBUNIT E1"/>
    <property type="match status" value="1"/>
</dbReference>
<keyword evidence="4 7" id="KW-0812">Transmembrane</keyword>
<dbReference type="PANTHER" id="PTHR34584">
    <property type="entry name" value="NA(+)/H(+) ANTIPORTER SUBUNIT E1"/>
    <property type="match status" value="1"/>
</dbReference>
<evidence type="ECO:0000313" key="9">
    <source>
        <dbReference type="Proteomes" id="UP000285523"/>
    </source>
</evidence>
<feature type="transmembrane region" description="Helical" evidence="7">
    <location>
        <begin position="12"/>
        <end position="40"/>
    </location>
</feature>
<name>A0A418VLM2_RHOPL</name>
<dbReference type="InterPro" id="IPR002758">
    <property type="entry name" value="Cation_antiport_E"/>
</dbReference>
<keyword evidence="3" id="KW-1003">Cell membrane</keyword>